<dbReference type="NCBIfam" id="TIGR03544">
    <property type="entry name" value="DivI1A_domain"/>
    <property type="match status" value="4"/>
</dbReference>
<dbReference type="InterPro" id="IPR019933">
    <property type="entry name" value="DivIVA_domain"/>
</dbReference>
<feature type="region of interest" description="Disordered" evidence="1">
    <location>
        <begin position="1"/>
        <end position="25"/>
    </location>
</feature>
<accession>A0A8T8I602</accession>
<organism evidence="2 3">
    <name type="scientific">Saccharothrix algeriensis</name>
    <dbReference type="NCBI Taxonomy" id="173560"/>
    <lineage>
        <taxon>Bacteria</taxon>
        <taxon>Bacillati</taxon>
        <taxon>Actinomycetota</taxon>
        <taxon>Actinomycetes</taxon>
        <taxon>Pseudonocardiales</taxon>
        <taxon>Pseudonocardiaceae</taxon>
        <taxon>Saccharothrix</taxon>
    </lineage>
</organism>
<name>A0A8T8I602_9PSEU</name>
<evidence type="ECO:0000313" key="2">
    <source>
        <dbReference type="EMBL" id="QTR05354.1"/>
    </source>
</evidence>
<gene>
    <name evidence="2" type="ORF">J7S33_12380</name>
</gene>
<evidence type="ECO:0000256" key="1">
    <source>
        <dbReference type="SAM" id="MobiDB-lite"/>
    </source>
</evidence>
<dbReference type="EMBL" id="CP072788">
    <property type="protein sequence ID" value="QTR05354.1"/>
    <property type="molecule type" value="Genomic_DNA"/>
</dbReference>
<protein>
    <submittedName>
        <fullName evidence="2">DivIVA domain-containing protein</fullName>
    </submittedName>
</protein>
<dbReference type="Gene3D" id="6.10.250.660">
    <property type="match status" value="1"/>
</dbReference>
<proteinExistence type="predicted"/>
<dbReference type="Proteomes" id="UP000671828">
    <property type="component" value="Chromosome"/>
</dbReference>
<sequence length="171" mass="19027">MPSSPLRPGEARRAALPRRRSGKGYDPAQVDAFLLRIADALAGRTRMHPDEVRNAVFHEVPGGYDQRAVDDLLTRLEWQLRAGSVPPTSLRSGADLLAVKLPRSSNGYDPREVDAFLARAATSLDGRGRMTSSEVRHTRFSTTSGLRRGYRTRAVDALLDELEQEFRSRGR</sequence>
<dbReference type="AlphaFoldDB" id="A0A8T8I602"/>
<reference evidence="2" key="1">
    <citation type="submission" date="2021-04" db="EMBL/GenBank/DDBJ databases">
        <title>Saccharothrix algeriensis WGS.</title>
        <authorList>
            <person name="Stuskova K."/>
            <person name="Hakalova E."/>
            <person name="Tebbal A.B."/>
            <person name="Eichmeier A."/>
        </authorList>
    </citation>
    <scope>NUCLEOTIDE SEQUENCE</scope>
    <source>
        <strain evidence="2">NRRL B-24137</strain>
    </source>
</reference>
<evidence type="ECO:0000313" key="3">
    <source>
        <dbReference type="Proteomes" id="UP000671828"/>
    </source>
</evidence>